<proteinExistence type="predicted"/>
<dbReference type="Pfam" id="PF01261">
    <property type="entry name" value="AP_endonuc_2"/>
    <property type="match status" value="1"/>
</dbReference>
<accession>A0A374NZP4</accession>
<sequence length="283" mass="31207">MEKSAALSLFAGWKGMPALYSGTDEKTLAEIREFGYTGVDLFVDDPFLPENRAALGKLRKHGLGIGAVMPALLAKQGLSLGDKDPEMRKYAVERIGDMIRFASEASGMVSLGLVRGRAGAGAGREEFFKRLAGSFEELLKISLPLEVPLILEPINRYESDHLNSSMEALDFIEKSGLPLYLMLDTFHMNIEDVDLAECFRRCAPYTKHIHFVDSNRLAPGMGHLNMAELYRTLEKLDYSGYLCLEALPLPSGSECARMGAKFFGSQESSSCKTNKLFVPYGSV</sequence>
<evidence type="ECO:0000256" key="1">
    <source>
        <dbReference type="ARBA" id="ARBA00023235"/>
    </source>
</evidence>
<gene>
    <name evidence="3" type="ORF">DXD79_26130</name>
</gene>
<dbReference type="AlphaFoldDB" id="A0A374NZP4"/>
<dbReference type="InterPro" id="IPR036237">
    <property type="entry name" value="Xyl_isomerase-like_sf"/>
</dbReference>
<organism evidence="3 4">
    <name type="scientific">Hungatella hathewayi</name>
    <dbReference type="NCBI Taxonomy" id="154046"/>
    <lineage>
        <taxon>Bacteria</taxon>
        <taxon>Bacillati</taxon>
        <taxon>Bacillota</taxon>
        <taxon>Clostridia</taxon>
        <taxon>Lachnospirales</taxon>
        <taxon>Lachnospiraceae</taxon>
        <taxon>Hungatella</taxon>
    </lineage>
</organism>
<dbReference type="SUPFAM" id="SSF51658">
    <property type="entry name" value="Xylose isomerase-like"/>
    <property type="match status" value="1"/>
</dbReference>
<dbReference type="PANTHER" id="PTHR43489:SF7">
    <property type="entry name" value="3-DEHYDRO-D-GULOSIDE 4-EPIMERASE-RELATED"/>
    <property type="match status" value="1"/>
</dbReference>
<evidence type="ECO:0000313" key="4">
    <source>
        <dbReference type="Proteomes" id="UP000263014"/>
    </source>
</evidence>
<dbReference type="Proteomes" id="UP000263014">
    <property type="component" value="Unassembled WGS sequence"/>
</dbReference>
<evidence type="ECO:0000313" key="3">
    <source>
        <dbReference type="EMBL" id="RGI98062.1"/>
    </source>
</evidence>
<dbReference type="InterPro" id="IPR050417">
    <property type="entry name" value="Sugar_Epim/Isomerase"/>
</dbReference>
<dbReference type="EMBL" id="QSON01000017">
    <property type="protein sequence ID" value="RGI98062.1"/>
    <property type="molecule type" value="Genomic_DNA"/>
</dbReference>
<feature type="domain" description="Xylose isomerase-like TIM barrel" evidence="2">
    <location>
        <begin position="29"/>
        <end position="246"/>
    </location>
</feature>
<reference evidence="3 4" key="1">
    <citation type="submission" date="2018-08" db="EMBL/GenBank/DDBJ databases">
        <title>A genome reference for cultivated species of the human gut microbiota.</title>
        <authorList>
            <person name="Zou Y."/>
            <person name="Xue W."/>
            <person name="Luo G."/>
        </authorList>
    </citation>
    <scope>NUCLEOTIDE SEQUENCE [LARGE SCALE GENOMIC DNA]</scope>
    <source>
        <strain evidence="3 4">TM09-12</strain>
    </source>
</reference>
<comment type="caution">
    <text evidence="3">The sequence shown here is derived from an EMBL/GenBank/DDBJ whole genome shotgun (WGS) entry which is preliminary data.</text>
</comment>
<dbReference type="InterPro" id="IPR013022">
    <property type="entry name" value="Xyl_isomerase-like_TIM-brl"/>
</dbReference>
<protein>
    <submittedName>
        <fullName evidence="3">Sugar phosphate isomerase/epimerase</fullName>
    </submittedName>
</protein>
<name>A0A374NZP4_9FIRM</name>
<evidence type="ECO:0000259" key="2">
    <source>
        <dbReference type="Pfam" id="PF01261"/>
    </source>
</evidence>
<dbReference type="GO" id="GO:0016853">
    <property type="term" value="F:isomerase activity"/>
    <property type="evidence" value="ECO:0007669"/>
    <property type="project" value="UniProtKB-KW"/>
</dbReference>
<dbReference type="RefSeq" id="WP_117630540.1">
    <property type="nucleotide sequence ID" value="NZ_QSON01000017.1"/>
</dbReference>
<dbReference type="Gene3D" id="3.20.20.150">
    <property type="entry name" value="Divalent-metal-dependent TIM barrel enzymes"/>
    <property type="match status" value="1"/>
</dbReference>
<dbReference type="PANTHER" id="PTHR43489">
    <property type="entry name" value="ISOMERASE"/>
    <property type="match status" value="1"/>
</dbReference>
<keyword evidence="1 3" id="KW-0413">Isomerase</keyword>